<feature type="region of interest" description="Disordered" evidence="1">
    <location>
        <begin position="38"/>
        <end position="57"/>
    </location>
</feature>
<feature type="transmembrane region" description="Helical" evidence="2">
    <location>
        <begin position="7"/>
        <end position="31"/>
    </location>
</feature>
<keyword evidence="2" id="KW-0812">Transmembrane</keyword>
<keyword evidence="2" id="KW-1133">Transmembrane helix</keyword>
<evidence type="ECO:0000256" key="1">
    <source>
        <dbReference type="SAM" id="MobiDB-lite"/>
    </source>
</evidence>
<proteinExistence type="predicted"/>
<keyword evidence="2" id="KW-0472">Membrane</keyword>
<sequence length="57" mass="6289">MESRDDKLIAIIGLLTACLIGVTFLFVVTWLNDSHQAPSLEGVDTQTCYPKPPSRQV</sequence>
<dbReference type="PROSITE" id="PS51257">
    <property type="entry name" value="PROKAR_LIPOPROTEIN"/>
    <property type="match status" value="1"/>
</dbReference>
<gene>
    <name evidence="3" type="ORF">KYI95_07590</name>
</gene>
<accession>A0ABS6VCM7</accession>
<evidence type="ECO:0000313" key="3">
    <source>
        <dbReference type="EMBL" id="MBW1257069.1"/>
    </source>
</evidence>
<dbReference type="EMBL" id="JAHVXZ010000003">
    <property type="protein sequence ID" value="MBW1257069.1"/>
    <property type="molecule type" value="Genomic_DNA"/>
</dbReference>
<dbReference type="RefSeq" id="WP_218995296.1">
    <property type="nucleotide sequence ID" value="NZ_JAHVXU010000003.1"/>
</dbReference>
<dbReference type="Proteomes" id="UP001197236">
    <property type="component" value="Unassembled WGS sequence"/>
</dbReference>
<evidence type="ECO:0000313" key="4">
    <source>
        <dbReference type="Proteomes" id="UP001197236"/>
    </source>
</evidence>
<keyword evidence="4" id="KW-1185">Reference proteome</keyword>
<organism evidence="3 4">
    <name type="scientific">Pantoea allii</name>
    <dbReference type="NCBI Taxonomy" id="574096"/>
    <lineage>
        <taxon>Bacteria</taxon>
        <taxon>Pseudomonadati</taxon>
        <taxon>Pseudomonadota</taxon>
        <taxon>Gammaproteobacteria</taxon>
        <taxon>Enterobacterales</taxon>
        <taxon>Erwiniaceae</taxon>
        <taxon>Pantoea</taxon>
    </lineage>
</organism>
<comment type="caution">
    <text evidence="3">The sequence shown here is derived from an EMBL/GenBank/DDBJ whole genome shotgun (WGS) entry which is preliminary data.</text>
</comment>
<name>A0ABS6VCM7_9GAMM</name>
<protein>
    <submittedName>
        <fullName evidence="3">Uncharacterized protein</fullName>
    </submittedName>
</protein>
<reference evidence="3 4" key="1">
    <citation type="submission" date="2021-07" db="EMBL/GenBank/DDBJ databases">
        <title>A novel phosphonate cluster across the Pantoea species complex is important for pathogenicity in onion.</title>
        <authorList>
            <person name="Zhao M."/>
            <person name="Stice S."/>
            <person name="Shin G.Y."/>
            <person name="Coutinho T."/>
            <person name="Gitaitis R."/>
            <person name="Kvitko B."/>
            <person name="Dutta B."/>
        </authorList>
    </citation>
    <scope>NUCLEOTIDE SEQUENCE [LARGE SCALE GENOMIC DNA]</scope>
    <source>
        <strain evidence="3 4">BD 382</strain>
    </source>
</reference>
<evidence type="ECO:0000256" key="2">
    <source>
        <dbReference type="SAM" id="Phobius"/>
    </source>
</evidence>